<evidence type="ECO:0000256" key="1">
    <source>
        <dbReference type="ARBA" id="ARBA00022741"/>
    </source>
</evidence>
<reference evidence="6" key="1">
    <citation type="submission" date="2022-05" db="EMBL/GenBank/DDBJ databases">
        <authorList>
            <person name="Tuo L."/>
        </authorList>
    </citation>
    <scope>NUCLEOTIDE SEQUENCE</scope>
    <source>
        <strain evidence="6">BSK12Z-4</strain>
    </source>
</reference>
<dbReference type="PANTHER" id="PTHR22683">
    <property type="entry name" value="SPORULATION PROTEIN RELATED"/>
    <property type="match status" value="1"/>
</dbReference>
<dbReference type="AlphaFoldDB" id="A0A9X2DBB4"/>
<feature type="compositionally biased region" description="Basic and acidic residues" evidence="4">
    <location>
        <begin position="424"/>
        <end position="437"/>
    </location>
</feature>
<dbReference type="PANTHER" id="PTHR22683:SF41">
    <property type="entry name" value="DNA TRANSLOCASE FTSK"/>
    <property type="match status" value="1"/>
</dbReference>
<evidence type="ECO:0000259" key="5">
    <source>
        <dbReference type="PROSITE" id="PS50901"/>
    </source>
</evidence>
<keyword evidence="1 3" id="KW-0547">Nucleotide-binding</keyword>
<protein>
    <submittedName>
        <fullName evidence="6">FtsK/SpoIIIE domain-containing protein</fullName>
    </submittedName>
</protein>
<dbReference type="PROSITE" id="PS50901">
    <property type="entry name" value="FTSK"/>
    <property type="match status" value="1"/>
</dbReference>
<dbReference type="Gene3D" id="3.40.50.300">
    <property type="entry name" value="P-loop containing nucleotide triphosphate hydrolases"/>
    <property type="match status" value="1"/>
</dbReference>
<comment type="caution">
    <text evidence="6">The sequence shown here is derived from an EMBL/GenBank/DDBJ whole genome shotgun (WGS) entry which is preliminary data.</text>
</comment>
<feature type="binding site" evidence="3">
    <location>
        <begin position="190"/>
        <end position="197"/>
    </location>
    <ligand>
        <name>ATP</name>
        <dbReference type="ChEBI" id="CHEBI:30616"/>
    </ligand>
</feature>
<keyword evidence="7" id="KW-1185">Reference proteome</keyword>
<dbReference type="EMBL" id="JAMOIL010000035">
    <property type="protein sequence ID" value="MCM0622459.1"/>
    <property type="molecule type" value="Genomic_DNA"/>
</dbReference>
<dbReference type="GO" id="GO:0003677">
    <property type="term" value="F:DNA binding"/>
    <property type="evidence" value="ECO:0007669"/>
    <property type="project" value="InterPro"/>
</dbReference>
<evidence type="ECO:0000256" key="4">
    <source>
        <dbReference type="SAM" id="MobiDB-lite"/>
    </source>
</evidence>
<accession>A0A9X2DBB4</accession>
<proteinExistence type="predicted"/>
<sequence>MTRKQPGVIVLVVAVPWLVRPSAVLVAATVAGLVVVITAIRCWALTRPVSFGHATALPRTWWWRRQVREVWPDVAAARGLDVHGLPELRSIAGLWPHMRVTVRPVRGQMIEEYDAAGPALQTALGIARVRCEPRGFRDVVLHLTVGDDLRRPFAATARADVLDLSSLPLGRTERGETWRLPLGPHTLVAGSSGSGKGSVFWSIAFALAGAVREGRVLLHGIDLKGGMEVLMGRELFSTTATDAGTAVASLEHLVTLMRERNLAYAGKVRSHRPSTAEPLHVVMIDELAALTAYSTERDLQRRAEAAINLLCSQGRATGFVFIACLQDPRKEVIPSRGLFTQTIGLRLKDASETAMVLGDSAATTGAACHRITRDVPGTAYVVPEDGGPALRVRAGYASDDAIRNVAQRFATSTHLDVPPLAVDDSVRRPRRPARDTTADQEAS</sequence>
<evidence type="ECO:0000313" key="7">
    <source>
        <dbReference type="Proteomes" id="UP001139485"/>
    </source>
</evidence>
<dbReference type="Pfam" id="PF01580">
    <property type="entry name" value="FtsK_SpoIIIE"/>
    <property type="match status" value="1"/>
</dbReference>
<evidence type="ECO:0000313" key="6">
    <source>
        <dbReference type="EMBL" id="MCM0622459.1"/>
    </source>
</evidence>
<dbReference type="InterPro" id="IPR050206">
    <property type="entry name" value="FtsK/SpoIIIE/SftA"/>
</dbReference>
<dbReference type="SUPFAM" id="SSF52540">
    <property type="entry name" value="P-loop containing nucleoside triphosphate hydrolases"/>
    <property type="match status" value="1"/>
</dbReference>
<feature type="domain" description="FtsK" evidence="5">
    <location>
        <begin position="150"/>
        <end position="354"/>
    </location>
</feature>
<gene>
    <name evidence="6" type="ORF">M8330_19395</name>
</gene>
<organism evidence="6 7">
    <name type="scientific">Nocardioides bruguierae</name>
    <dbReference type="NCBI Taxonomy" id="2945102"/>
    <lineage>
        <taxon>Bacteria</taxon>
        <taxon>Bacillati</taxon>
        <taxon>Actinomycetota</taxon>
        <taxon>Actinomycetes</taxon>
        <taxon>Propionibacteriales</taxon>
        <taxon>Nocardioidaceae</taxon>
        <taxon>Nocardioides</taxon>
    </lineage>
</organism>
<feature type="region of interest" description="Disordered" evidence="4">
    <location>
        <begin position="422"/>
        <end position="443"/>
    </location>
</feature>
<evidence type="ECO:0000256" key="3">
    <source>
        <dbReference type="PROSITE-ProRule" id="PRU00289"/>
    </source>
</evidence>
<keyword evidence="2 3" id="KW-0067">ATP-binding</keyword>
<dbReference type="Proteomes" id="UP001139485">
    <property type="component" value="Unassembled WGS sequence"/>
</dbReference>
<dbReference type="InterPro" id="IPR002543">
    <property type="entry name" value="FtsK_dom"/>
</dbReference>
<name>A0A9X2DBB4_9ACTN</name>
<evidence type="ECO:0000256" key="2">
    <source>
        <dbReference type="ARBA" id="ARBA00022840"/>
    </source>
</evidence>
<dbReference type="GO" id="GO:0005524">
    <property type="term" value="F:ATP binding"/>
    <property type="evidence" value="ECO:0007669"/>
    <property type="project" value="UniProtKB-UniRule"/>
</dbReference>
<dbReference type="InterPro" id="IPR027417">
    <property type="entry name" value="P-loop_NTPase"/>
</dbReference>